<evidence type="ECO:0000256" key="1">
    <source>
        <dbReference type="SAM" id="MobiDB-lite"/>
    </source>
</evidence>
<dbReference type="Proteomes" id="UP000316726">
    <property type="component" value="Chromosome 5"/>
</dbReference>
<keyword evidence="2" id="KW-0472">Membrane</keyword>
<feature type="compositionally biased region" description="Polar residues" evidence="1">
    <location>
        <begin position="13"/>
        <end position="41"/>
    </location>
</feature>
<reference evidence="3 4" key="1">
    <citation type="submission" date="2018-07" db="EMBL/GenBank/DDBJ databases">
        <title>The complete nuclear genome of the prasinophyte Chloropicon primus (CCMP1205).</title>
        <authorList>
            <person name="Pombert J.-F."/>
            <person name="Otis C."/>
            <person name="Turmel M."/>
            <person name="Lemieux C."/>
        </authorList>
    </citation>
    <scope>NUCLEOTIDE SEQUENCE [LARGE SCALE GENOMIC DNA]</scope>
    <source>
        <strain evidence="3 4">CCMP1205</strain>
    </source>
</reference>
<name>A0A5B8MP00_9CHLO</name>
<feature type="compositionally biased region" description="Basic and acidic residues" evidence="1">
    <location>
        <begin position="1"/>
        <end position="11"/>
    </location>
</feature>
<dbReference type="AlphaFoldDB" id="A0A5B8MP00"/>
<sequence>MARMGKKEKDSVVSFSDSTKNMDGSERSVQLTQRSMRSEGSSGVEAILERVNTRSTEKEMLRQLRDSLNPDERIHTRILLLQALTALVAVVIMVALVIGGYVKLREIRVSVQAMAVSTSELKLATDEIAKKNEELVKEMEPLAVMPGLAKSMQDMSEATDQMNAIVCGSPLFAPQCPPEERGLLAPGASASSPIITVEAEANENNRTYFEQQQANRAEAEAGG</sequence>
<evidence type="ECO:0000313" key="4">
    <source>
        <dbReference type="Proteomes" id="UP000316726"/>
    </source>
</evidence>
<evidence type="ECO:0000313" key="3">
    <source>
        <dbReference type="EMBL" id="QDZ21050.1"/>
    </source>
</evidence>
<organism evidence="3 4">
    <name type="scientific">Chloropicon primus</name>
    <dbReference type="NCBI Taxonomy" id="1764295"/>
    <lineage>
        <taxon>Eukaryota</taxon>
        <taxon>Viridiplantae</taxon>
        <taxon>Chlorophyta</taxon>
        <taxon>Chloropicophyceae</taxon>
        <taxon>Chloropicales</taxon>
        <taxon>Chloropicaceae</taxon>
        <taxon>Chloropicon</taxon>
    </lineage>
</organism>
<proteinExistence type="predicted"/>
<protein>
    <submittedName>
        <fullName evidence="3">Uncharacterized protein</fullName>
    </submittedName>
</protein>
<gene>
    <name evidence="3" type="ORF">A3770_05p35680</name>
</gene>
<feature type="region of interest" description="Disordered" evidence="1">
    <location>
        <begin position="1"/>
        <end position="43"/>
    </location>
</feature>
<feature type="transmembrane region" description="Helical" evidence="2">
    <location>
        <begin position="78"/>
        <end position="102"/>
    </location>
</feature>
<keyword evidence="2" id="KW-1133">Transmembrane helix</keyword>
<accession>A0A5B8MP00</accession>
<dbReference type="EMBL" id="CP031038">
    <property type="protein sequence ID" value="QDZ21050.1"/>
    <property type="molecule type" value="Genomic_DNA"/>
</dbReference>
<evidence type="ECO:0000256" key="2">
    <source>
        <dbReference type="SAM" id="Phobius"/>
    </source>
</evidence>
<keyword evidence="4" id="KW-1185">Reference proteome</keyword>
<keyword evidence="2" id="KW-0812">Transmembrane</keyword>